<gene>
    <name evidence="9" type="ORF">GCM10022222_09380</name>
</gene>
<protein>
    <recommendedName>
        <fullName evidence="1">propanoyl-CoA C-acyltransferase</fullName>
        <ecNumber evidence="1">2.3.1.176</ecNumber>
    </recommendedName>
    <alternativeName>
        <fullName evidence="6">Propanoyl-CoA C-acyltransferase</fullName>
    </alternativeName>
</protein>
<dbReference type="InterPro" id="IPR020616">
    <property type="entry name" value="Thiolase_N"/>
</dbReference>
<evidence type="ECO:0000259" key="7">
    <source>
        <dbReference type="Pfam" id="PF00108"/>
    </source>
</evidence>
<dbReference type="Pfam" id="PF22691">
    <property type="entry name" value="Thiolase_C_1"/>
    <property type="match status" value="1"/>
</dbReference>
<dbReference type="InterPro" id="IPR016039">
    <property type="entry name" value="Thiolase-like"/>
</dbReference>
<dbReference type="InterPro" id="IPR020613">
    <property type="entry name" value="Thiolase_CS"/>
</dbReference>
<proteinExistence type="predicted"/>
<keyword evidence="5" id="KW-0446">Lipid-binding</keyword>
<evidence type="ECO:0000313" key="9">
    <source>
        <dbReference type="EMBL" id="GAA3528474.1"/>
    </source>
</evidence>
<dbReference type="InterPro" id="IPR002155">
    <property type="entry name" value="Thiolase"/>
</dbReference>
<keyword evidence="10" id="KW-1185">Reference proteome</keyword>
<evidence type="ECO:0000256" key="6">
    <source>
        <dbReference type="ARBA" id="ARBA00032316"/>
    </source>
</evidence>
<dbReference type="Gene3D" id="3.40.47.10">
    <property type="match status" value="1"/>
</dbReference>
<dbReference type="PANTHER" id="PTHR42870:SF1">
    <property type="entry name" value="NON-SPECIFIC LIPID-TRANSFER PROTEIN-LIKE 2"/>
    <property type="match status" value="1"/>
</dbReference>
<comment type="caution">
    <text evidence="9">The sequence shown here is derived from an EMBL/GenBank/DDBJ whole genome shotgun (WGS) entry which is preliminary data.</text>
</comment>
<dbReference type="PANTHER" id="PTHR42870">
    <property type="entry name" value="ACETYL-COA C-ACETYLTRANSFERASE"/>
    <property type="match status" value="1"/>
</dbReference>
<dbReference type="EMBL" id="BAAAZN010000001">
    <property type="protein sequence ID" value="GAA3528474.1"/>
    <property type="molecule type" value="Genomic_DNA"/>
</dbReference>
<sequence>MTATGDVFILGIASTPAGRFPDRSFLDLCRNVVIGVGEDAGFADLPVERAWFSSVLMDFWGQRACRGQEVLTPLCDEGLLPHGLCIQNVEAGCASGTTAFFGALSDVLSGEAEVALAVGVEKMNHPTRPRGDILAWIEGTAGQLDAEYFYAPHRKLAAELDVSFSPGEEGRSIAMDVYALWAQAHKQAFGTTDQQIAAAAAKNHTNAVDNPRAQYRFPMTIEEVLADRMVTQPLTRAMCAPTGDAAAAVLVCSRTYLEKQSRAVRERALPILGHSACGGRRWSLFEDDRAAARAAGRAYQRAGIGPPDLDLVELHDATSIAEILLVEDLGLCARGQGGSFTASGATAHDGEIPVNTSGGLVSRGHPIGATGIMMLNEVALQLRGEAEALQLPRARVGLAENGGGIVGQDNAVSAVTILGAPARPGRSR</sequence>
<feature type="domain" description="Thiolase C-terminal" evidence="8">
    <location>
        <begin position="289"/>
        <end position="409"/>
    </location>
</feature>
<dbReference type="Proteomes" id="UP001500689">
    <property type="component" value="Unassembled WGS sequence"/>
</dbReference>
<dbReference type="EC" id="2.3.1.176" evidence="1"/>
<evidence type="ECO:0000256" key="5">
    <source>
        <dbReference type="ARBA" id="ARBA00023121"/>
    </source>
</evidence>
<evidence type="ECO:0000259" key="8">
    <source>
        <dbReference type="Pfam" id="PF22691"/>
    </source>
</evidence>
<name>A0ABP6V3Z1_9PSEU</name>
<evidence type="ECO:0000256" key="2">
    <source>
        <dbReference type="ARBA" id="ARBA00022448"/>
    </source>
</evidence>
<dbReference type="Pfam" id="PF00108">
    <property type="entry name" value="Thiolase_N"/>
    <property type="match status" value="1"/>
</dbReference>
<dbReference type="PIRSF" id="PIRSF000429">
    <property type="entry name" value="Ac-CoA_Ac_transf"/>
    <property type="match status" value="1"/>
</dbReference>
<evidence type="ECO:0000256" key="3">
    <source>
        <dbReference type="ARBA" id="ARBA00022679"/>
    </source>
</evidence>
<keyword evidence="4" id="KW-0445">Lipid transport</keyword>
<dbReference type="InterPro" id="IPR055140">
    <property type="entry name" value="Thiolase_C_2"/>
</dbReference>
<dbReference type="SUPFAM" id="SSF53901">
    <property type="entry name" value="Thiolase-like"/>
    <property type="match status" value="2"/>
</dbReference>
<dbReference type="CDD" id="cd00829">
    <property type="entry name" value="SCP-x_thiolase"/>
    <property type="match status" value="1"/>
</dbReference>
<keyword evidence="3" id="KW-0808">Transferase</keyword>
<keyword evidence="2" id="KW-0813">Transport</keyword>
<feature type="domain" description="Thiolase N-terminal" evidence="7">
    <location>
        <begin position="7"/>
        <end position="215"/>
    </location>
</feature>
<evidence type="ECO:0000256" key="4">
    <source>
        <dbReference type="ARBA" id="ARBA00023055"/>
    </source>
</evidence>
<evidence type="ECO:0000313" key="10">
    <source>
        <dbReference type="Proteomes" id="UP001500689"/>
    </source>
</evidence>
<evidence type="ECO:0000256" key="1">
    <source>
        <dbReference type="ARBA" id="ARBA00012352"/>
    </source>
</evidence>
<dbReference type="PROSITE" id="PS00737">
    <property type="entry name" value="THIOLASE_2"/>
    <property type="match status" value="1"/>
</dbReference>
<reference evidence="10" key="1">
    <citation type="journal article" date="2019" name="Int. J. Syst. Evol. Microbiol.">
        <title>The Global Catalogue of Microorganisms (GCM) 10K type strain sequencing project: providing services to taxonomists for standard genome sequencing and annotation.</title>
        <authorList>
            <consortium name="The Broad Institute Genomics Platform"/>
            <consortium name="The Broad Institute Genome Sequencing Center for Infectious Disease"/>
            <person name="Wu L."/>
            <person name="Ma J."/>
        </authorList>
    </citation>
    <scope>NUCLEOTIDE SEQUENCE [LARGE SCALE GENOMIC DNA]</scope>
    <source>
        <strain evidence="10">JCM 16898</strain>
    </source>
</reference>
<organism evidence="9 10">
    <name type="scientific">Amycolatopsis ultiminotia</name>
    <dbReference type="NCBI Taxonomy" id="543629"/>
    <lineage>
        <taxon>Bacteria</taxon>
        <taxon>Bacillati</taxon>
        <taxon>Actinomycetota</taxon>
        <taxon>Actinomycetes</taxon>
        <taxon>Pseudonocardiales</taxon>
        <taxon>Pseudonocardiaceae</taxon>
        <taxon>Amycolatopsis</taxon>
    </lineage>
</organism>
<accession>A0ABP6V3Z1</accession>